<keyword evidence="6 10" id="KW-0418">Kinase</keyword>
<evidence type="ECO:0000256" key="4">
    <source>
        <dbReference type="ARBA" id="ARBA00022679"/>
    </source>
</evidence>
<protein>
    <recommendedName>
        <fullName evidence="2">histidine kinase</fullName>
        <ecNumber evidence="2">2.7.13.3</ecNumber>
    </recommendedName>
</protein>
<dbReference type="Gene3D" id="3.30.565.10">
    <property type="entry name" value="Histidine kinase-like ATPase, C-terminal domain"/>
    <property type="match status" value="1"/>
</dbReference>
<keyword evidence="11" id="KW-1185">Reference proteome</keyword>
<evidence type="ECO:0000313" key="10">
    <source>
        <dbReference type="EMBL" id="GAA2931392.1"/>
    </source>
</evidence>
<dbReference type="EMBL" id="BAAAUD010000014">
    <property type="protein sequence ID" value="GAA2931392.1"/>
    <property type="molecule type" value="Genomic_DNA"/>
</dbReference>
<dbReference type="InterPro" id="IPR003594">
    <property type="entry name" value="HATPase_dom"/>
</dbReference>
<keyword evidence="4" id="KW-0808">Transferase</keyword>
<dbReference type="RefSeq" id="WP_344492634.1">
    <property type="nucleotide sequence ID" value="NZ_BAAAUD010000014.1"/>
</dbReference>
<proteinExistence type="predicted"/>
<dbReference type="CDD" id="cd16917">
    <property type="entry name" value="HATPase_UhpB-NarQ-NarX-like"/>
    <property type="match status" value="1"/>
</dbReference>
<evidence type="ECO:0000256" key="8">
    <source>
        <dbReference type="ARBA" id="ARBA00023012"/>
    </source>
</evidence>
<evidence type="ECO:0000256" key="3">
    <source>
        <dbReference type="ARBA" id="ARBA00022553"/>
    </source>
</evidence>
<evidence type="ECO:0000256" key="2">
    <source>
        <dbReference type="ARBA" id="ARBA00012438"/>
    </source>
</evidence>
<dbReference type="GO" id="GO:0016301">
    <property type="term" value="F:kinase activity"/>
    <property type="evidence" value="ECO:0007669"/>
    <property type="project" value="UniProtKB-KW"/>
</dbReference>
<name>A0ABN3X0D4_9ACTN</name>
<comment type="catalytic activity">
    <reaction evidence="1">
        <text>ATP + protein L-histidine = ADP + protein N-phospho-L-histidine.</text>
        <dbReference type="EC" id="2.7.13.3"/>
    </reaction>
</comment>
<dbReference type="Gene3D" id="1.20.5.1930">
    <property type="match status" value="1"/>
</dbReference>
<reference evidence="10 11" key="1">
    <citation type="journal article" date="2019" name="Int. J. Syst. Evol. Microbiol.">
        <title>The Global Catalogue of Microorganisms (GCM) 10K type strain sequencing project: providing services to taxonomists for standard genome sequencing and annotation.</title>
        <authorList>
            <consortium name="The Broad Institute Genomics Platform"/>
            <consortium name="The Broad Institute Genome Sequencing Center for Infectious Disease"/>
            <person name="Wu L."/>
            <person name="Ma J."/>
        </authorList>
    </citation>
    <scope>NUCLEOTIDE SEQUENCE [LARGE SCALE GENOMIC DNA]</scope>
    <source>
        <strain evidence="10 11">JCM 9088</strain>
    </source>
</reference>
<dbReference type="Pfam" id="PF02518">
    <property type="entry name" value="HATPase_c"/>
    <property type="match status" value="1"/>
</dbReference>
<evidence type="ECO:0000259" key="9">
    <source>
        <dbReference type="SMART" id="SM00387"/>
    </source>
</evidence>
<dbReference type="InterPro" id="IPR011712">
    <property type="entry name" value="Sig_transdc_His_kin_sub3_dim/P"/>
</dbReference>
<feature type="domain" description="Histidine kinase/HSP90-like ATPase" evidence="9">
    <location>
        <begin position="240"/>
        <end position="330"/>
    </location>
</feature>
<dbReference type="Proteomes" id="UP001500403">
    <property type="component" value="Unassembled WGS sequence"/>
</dbReference>
<dbReference type="InterPro" id="IPR050482">
    <property type="entry name" value="Sensor_HK_TwoCompSys"/>
</dbReference>
<keyword evidence="5" id="KW-0547">Nucleotide-binding</keyword>
<keyword evidence="3" id="KW-0597">Phosphoprotein</keyword>
<dbReference type="SMART" id="SM00387">
    <property type="entry name" value="HATPase_c"/>
    <property type="match status" value="1"/>
</dbReference>
<evidence type="ECO:0000256" key="7">
    <source>
        <dbReference type="ARBA" id="ARBA00022840"/>
    </source>
</evidence>
<evidence type="ECO:0000256" key="6">
    <source>
        <dbReference type="ARBA" id="ARBA00022777"/>
    </source>
</evidence>
<organism evidence="10 11">
    <name type="scientific">Streptomyces enissocaesilis</name>
    <dbReference type="NCBI Taxonomy" id="332589"/>
    <lineage>
        <taxon>Bacteria</taxon>
        <taxon>Bacillati</taxon>
        <taxon>Actinomycetota</taxon>
        <taxon>Actinomycetes</taxon>
        <taxon>Kitasatosporales</taxon>
        <taxon>Streptomycetaceae</taxon>
        <taxon>Streptomyces</taxon>
        <taxon>Streptomyces rochei group</taxon>
    </lineage>
</organism>
<accession>A0ABN3X0D4</accession>
<dbReference type="PANTHER" id="PTHR24421">
    <property type="entry name" value="NITRATE/NITRITE SENSOR PROTEIN NARX-RELATED"/>
    <property type="match status" value="1"/>
</dbReference>
<keyword evidence="8" id="KW-0902">Two-component regulatory system</keyword>
<dbReference type="EC" id="2.7.13.3" evidence="2"/>
<sequence length="330" mass="35026">MPAPPGRPVPYREDIRAVRRELTRAAADCLAGLLAAVFVLTPALPAVACATTPLWWWLLPEDIVVSPAFFGVRDWTTALLTPPVAVIHVAVLLRLAPYVALLHARVTLRLLTGGGTAGLAVRLAEVTTSRAEALDAHAAELRRIERALHDGTQNRLVSVRLHLGMVERLLDGDPDQARTLIRLARSQADEALAELRSIVRGMYPPVLADRGLAGAITSLTLRCPVPCVAETDDLVRIPAAVEVAVYYSVAEALTNAVKHGDASQVRISVRAEAGTLHVVVTDDGRGGAREVAGGGLAGIRQRVAAFDGATEVLSPSGGPTTIRMELPCAY</sequence>
<comment type="caution">
    <text evidence="10">The sequence shown here is derived from an EMBL/GenBank/DDBJ whole genome shotgun (WGS) entry which is preliminary data.</text>
</comment>
<evidence type="ECO:0000256" key="5">
    <source>
        <dbReference type="ARBA" id="ARBA00022741"/>
    </source>
</evidence>
<keyword evidence="7" id="KW-0067">ATP-binding</keyword>
<dbReference type="InterPro" id="IPR036890">
    <property type="entry name" value="HATPase_C_sf"/>
</dbReference>
<evidence type="ECO:0000256" key="1">
    <source>
        <dbReference type="ARBA" id="ARBA00000085"/>
    </source>
</evidence>
<dbReference type="PANTHER" id="PTHR24421:SF10">
    <property type="entry name" value="NITRATE_NITRITE SENSOR PROTEIN NARQ"/>
    <property type="match status" value="1"/>
</dbReference>
<evidence type="ECO:0000313" key="11">
    <source>
        <dbReference type="Proteomes" id="UP001500403"/>
    </source>
</evidence>
<dbReference type="SUPFAM" id="SSF55874">
    <property type="entry name" value="ATPase domain of HSP90 chaperone/DNA topoisomerase II/histidine kinase"/>
    <property type="match status" value="1"/>
</dbReference>
<dbReference type="Pfam" id="PF07730">
    <property type="entry name" value="HisKA_3"/>
    <property type="match status" value="1"/>
</dbReference>
<gene>
    <name evidence="10" type="ORF">GCM10010446_15210</name>
</gene>